<dbReference type="InterPro" id="IPR025948">
    <property type="entry name" value="HTH-like_dom"/>
</dbReference>
<accession>A0ABS4AM10</accession>
<proteinExistence type="predicted"/>
<comment type="caution">
    <text evidence="3">The sequence shown here is derived from an EMBL/GenBank/DDBJ whole genome shotgun (WGS) entry which is preliminary data.</text>
</comment>
<dbReference type="InterPro" id="IPR048020">
    <property type="entry name" value="Transpos_IS3"/>
</dbReference>
<dbReference type="InterPro" id="IPR002514">
    <property type="entry name" value="Transposase_8"/>
</dbReference>
<gene>
    <name evidence="3" type="ORF">J8J14_24695</name>
</gene>
<dbReference type="EMBL" id="JAGIZB010000102">
    <property type="protein sequence ID" value="MBP0447926.1"/>
    <property type="molecule type" value="Genomic_DNA"/>
</dbReference>
<sequence length="389" mass="44216">MARKHHKPEEIVAKLRQVEVLLAQGKTAAEAVRTIGVTEQTYYRWRSEYGGLKLDQVKRLRQLEQENGRLRKAVADLTLEKLVLKEAAFGKLVSAARRRSCVEHVTGKLGVSERFACRVLGQHRSVQRKVPRVADDEAALTENIISLARRYGRYGYRRITALLRAEGWSCNHKRVERIWRAEGLKVPSRQAKRGRLWLADGSCVRLRPERPNHVWAYDFVEDRTRDGRRFRMLNVVDEYTRECLAIRVGRKLKSADVIDVLSELFILRGTPGHVRSDNGPEFAATAVKSWITGVGAKTAFIEPGSPWENGYVESFNGKLRDELLNAEVFNTLTEAKVLIEHWRRHYNTIRPHASLRYRPPAPEVLLPSNPPPPAAALSNSSGQAVAMLH</sequence>
<dbReference type="Proteomes" id="UP000681594">
    <property type="component" value="Unassembled WGS sequence"/>
</dbReference>
<dbReference type="Pfam" id="PF01527">
    <property type="entry name" value="HTH_Tnp_1"/>
    <property type="match status" value="1"/>
</dbReference>
<protein>
    <submittedName>
        <fullName evidence="3">IS3 family transposase</fullName>
    </submittedName>
</protein>
<dbReference type="InterPro" id="IPR012337">
    <property type="entry name" value="RNaseH-like_sf"/>
</dbReference>
<dbReference type="RefSeq" id="WP_209382204.1">
    <property type="nucleotide sequence ID" value="NZ_JAGIZB010000102.1"/>
</dbReference>
<organism evidence="3 4">
    <name type="scientific">Pararoseomonas baculiformis</name>
    <dbReference type="NCBI Taxonomy" id="2820812"/>
    <lineage>
        <taxon>Bacteria</taxon>
        <taxon>Pseudomonadati</taxon>
        <taxon>Pseudomonadota</taxon>
        <taxon>Alphaproteobacteria</taxon>
        <taxon>Acetobacterales</taxon>
        <taxon>Acetobacteraceae</taxon>
        <taxon>Pararoseomonas</taxon>
    </lineage>
</organism>
<evidence type="ECO:0000313" key="3">
    <source>
        <dbReference type="EMBL" id="MBP0447926.1"/>
    </source>
</evidence>
<feature type="coiled-coil region" evidence="1">
    <location>
        <begin position="53"/>
        <end position="80"/>
    </location>
</feature>
<evidence type="ECO:0000259" key="2">
    <source>
        <dbReference type="PROSITE" id="PS50994"/>
    </source>
</evidence>
<evidence type="ECO:0000313" key="4">
    <source>
        <dbReference type="Proteomes" id="UP000681594"/>
    </source>
</evidence>
<dbReference type="InterPro" id="IPR001584">
    <property type="entry name" value="Integrase_cat-core"/>
</dbReference>
<dbReference type="InterPro" id="IPR009057">
    <property type="entry name" value="Homeodomain-like_sf"/>
</dbReference>
<dbReference type="PROSITE" id="PS50994">
    <property type="entry name" value="INTEGRASE"/>
    <property type="match status" value="1"/>
</dbReference>
<dbReference type="PANTHER" id="PTHR47515">
    <property type="entry name" value="LOW CALCIUM RESPONSE LOCUS PROTEIN T"/>
    <property type="match status" value="1"/>
</dbReference>
<keyword evidence="1" id="KW-0175">Coiled coil</keyword>
<dbReference type="SUPFAM" id="SSF53098">
    <property type="entry name" value="Ribonuclease H-like"/>
    <property type="match status" value="1"/>
</dbReference>
<dbReference type="Pfam" id="PF13683">
    <property type="entry name" value="rve_3"/>
    <property type="match status" value="1"/>
</dbReference>
<keyword evidence="4" id="KW-1185">Reference proteome</keyword>
<dbReference type="SUPFAM" id="SSF46689">
    <property type="entry name" value="Homeodomain-like"/>
    <property type="match status" value="1"/>
</dbReference>
<dbReference type="NCBIfam" id="NF033516">
    <property type="entry name" value="transpos_IS3"/>
    <property type="match status" value="1"/>
</dbReference>
<dbReference type="Gene3D" id="3.30.420.10">
    <property type="entry name" value="Ribonuclease H-like superfamily/Ribonuclease H"/>
    <property type="match status" value="1"/>
</dbReference>
<dbReference type="Pfam" id="PF13276">
    <property type="entry name" value="HTH_21"/>
    <property type="match status" value="1"/>
</dbReference>
<name>A0ABS4AM10_9PROT</name>
<reference evidence="3 4" key="1">
    <citation type="submission" date="2021-03" db="EMBL/GenBank/DDBJ databases">
        <authorList>
            <person name="So Y."/>
        </authorList>
    </citation>
    <scope>NUCLEOTIDE SEQUENCE [LARGE SCALE GENOMIC DNA]</scope>
    <source>
        <strain evidence="3 4">SSH11</strain>
    </source>
</reference>
<dbReference type="PANTHER" id="PTHR47515:SF1">
    <property type="entry name" value="BLR2054 PROTEIN"/>
    <property type="match status" value="1"/>
</dbReference>
<evidence type="ECO:0000256" key="1">
    <source>
        <dbReference type="SAM" id="Coils"/>
    </source>
</evidence>
<feature type="domain" description="Integrase catalytic" evidence="2">
    <location>
        <begin position="207"/>
        <end position="367"/>
    </location>
</feature>
<dbReference type="InterPro" id="IPR036397">
    <property type="entry name" value="RNaseH_sf"/>
</dbReference>